<feature type="transmembrane region" description="Helical" evidence="14">
    <location>
        <begin position="346"/>
        <end position="371"/>
    </location>
</feature>
<evidence type="ECO:0000256" key="7">
    <source>
        <dbReference type="ARBA" id="ARBA00022741"/>
    </source>
</evidence>
<dbReference type="SMART" id="SM00448">
    <property type="entry name" value="REC"/>
    <property type="match status" value="1"/>
</dbReference>
<keyword evidence="14" id="KW-0472">Membrane</keyword>
<feature type="transmembrane region" description="Helical" evidence="14">
    <location>
        <begin position="262"/>
        <end position="280"/>
    </location>
</feature>
<dbReference type="GO" id="GO:0005524">
    <property type="term" value="F:ATP binding"/>
    <property type="evidence" value="ECO:0007669"/>
    <property type="project" value="UniProtKB-KW"/>
</dbReference>
<evidence type="ECO:0000256" key="5">
    <source>
        <dbReference type="ARBA" id="ARBA00022553"/>
    </source>
</evidence>
<keyword evidence="7" id="KW-0547">Nucleotide-binding</keyword>
<dbReference type="InterPro" id="IPR011006">
    <property type="entry name" value="CheY-like_superfamily"/>
</dbReference>
<protein>
    <recommendedName>
        <fullName evidence="11">Circadian input-output histidine kinase CikA</fullName>
        <ecNumber evidence="4">2.7.13.3</ecNumber>
    </recommendedName>
</protein>
<dbReference type="RefSeq" id="WP_157100899.1">
    <property type="nucleotide sequence ID" value="NZ_CP012502.1"/>
</dbReference>
<dbReference type="EMBL" id="CP012502">
    <property type="protein sequence ID" value="AOM81763.1"/>
    <property type="molecule type" value="Genomic_DNA"/>
</dbReference>
<dbReference type="Gene3D" id="3.40.50.2300">
    <property type="match status" value="1"/>
</dbReference>
<evidence type="ECO:0000256" key="6">
    <source>
        <dbReference type="ARBA" id="ARBA00022679"/>
    </source>
</evidence>
<keyword evidence="13" id="KW-0175">Coiled coil</keyword>
<dbReference type="AlphaFoldDB" id="A0A1D7QS06"/>
<dbReference type="OrthoDB" id="9809348at2"/>
<keyword evidence="10" id="KW-0902">Two-component regulatory system</keyword>
<comment type="catalytic activity">
    <reaction evidence="1">
        <text>ATP + protein L-histidine = ADP + protein N-phospho-L-histidine.</text>
        <dbReference type="EC" id="2.7.13.3"/>
    </reaction>
</comment>
<dbReference type="FunFam" id="3.30.565.10:FF:000006">
    <property type="entry name" value="Sensor histidine kinase WalK"/>
    <property type="match status" value="1"/>
</dbReference>
<dbReference type="SUPFAM" id="SSF47384">
    <property type="entry name" value="Homodimeric domain of signal transducing histidine kinase"/>
    <property type="match status" value="2"/>
</dbReference>
<feature type="domain" description="Histidine kinase" evidence="15">
    <location>
        <begin position="857"/>
        <end position="1082"/>
    </location>
</feature>
<dbReference type="InterPro" id="IPR036890">
    <property type="entry name" value="HATPase_C_sf"/>
</dbReference>
<keyword evidence="14" id="KW-1133">Transmembrane helix</keyword>
<feature type="domain" description="Histidine kinase" evidence="15">
    <location>
        <begin position="436"/>
        <end position="654"/>
    </location>
</feature>
<evidence type="ECO:0000313" key="18">
    <source>
        <dbReference type="Proteomes" id="UP000094463"/>
    </source>
</evidence>
<evidence type="ECO:0000256" key="3">
    <source>
        <dbReference type="ARBA" id="ARBA00006402"/>
    </source>
</evidence>
<feature type="coiled-coil region" evidence="13">
    <location>
        <begin position="802"/>
        <end position="857"/>
    </location>
</feature>
<dbReference type="Pfam" id="PF07695">
    <property type="entry name" value="7TMR-DISM_7TM"/>
    <property type="match status" value="1"/>
</dbReference>
<dbReference type="FunFam" id="3.30.565.10:FF:000010">
    <property type="entry name" value="Sensor histidine kinase RcsC"/>
    <property type="match status" value="1"/>
</dbReference>
<dbReference type="Gene3D" id="1.10.287.130">
    <property type="match status" value="2"/>
</dbReference>
<organism evidence="17 18">
    <name type="scientific">Salisediminibacterium beveridgei</name>
    <dbReference type="NCBI Taxonomy" id="632773"/>
    <lineage>
        <taxon>Bacteria</taxon>
        <taxon>Bacillati</taxon>
        <taxon>Bacillota</taxon>
        <taxon>Bacilli</taxon>
        <taxon>Bacillales</taxon>
        <taxon>Bacillaceae</taxon>
        <taxon>Salisediminibacterium</taxon>
    </lineage>
</organism>
<comment type="similarity">
    <text evidence="3">In the N-terminal section; belongs to the phytochrome family.</text>
</comment>
<feature type="domain" description="Response regulatory" evidence="16">
    <location>
        <begin position="687"/>
        <end position="803"/>
    </location>
</feature>
<dbReference type="Gene3D" id="3.30.565.10">
    <property type="entry name" value="Histidine kinase-like ATPase, C-terminal domain"/>
    <property type="match status" value="2"/>
</dbReference>
<dbReference type="Pfam" id="PF02518">
    <property type="entry name" value="HATPase_c"/>
    <property type="match status" value="2"/>
</dbReference>
<dbReference type="InterPro" id="IPR011623">
    <property type="entry name" value="7TMR_DISM_rcpt_extracell_dom1"/>
</dbReference>
<evidence type="ECO:0000256" key="14">
    <source>
        <dbReference type="SAM" id="Phobius"/>
    </source>
</evidence>
<gene>
    <name evidence="17" type="primary">luxQ</name>
    <name evidence="17" type="ORF">BBEV_0369</name>
</gene>
<evidence type="ECO:0000256" key="9">
    <source>
        <dbReference type="ARBA" id="ARBA00022840"/>
    </source>
</evidence>
<keyword evidence="9" id="KW-0067">ATP-binding</keyword>
<dbReference type="STRING" id="632773.BBEV_0369"/>
<dbReference type="InterPro" id="IPR001789">
    <property type="entry name" value="Sig_transdc_resp-reg_receiver"/>
</dbReference>
<dbReference type="CDD" id="cd16922">
    <property type="entry name" value="HATPase_EvgS-ArcB-TorS-like"/>
    <property type="match status" value="1"/>
</dbReference>
<accession>A0A1D7QS06</accession>
<feature type="transmembrane region" description="Helical" evidence="14">
    <location>
        <begin position="9"/>
        <end position="27"/>
    </location>
</feature>
<evidence type="ECO:0000256" key="2">
    <source>
        <dbReference type="ARBA" id="ARBA00004651"/>
    </source>
</evidence>
<evidence type="ECO:0000259" key="16">
    <source>
        <dbReference type="PROSITE" id="PS50110"/>
    </source>
</evidence>
<feature type="transmembrane region" description="Helical" evidence="14">
    <location>
        <begin position="292"/>
        <end position="309"/>
    </location>
</feature>
<dbReference type="PANTHER" id="PTHR43047:SF72">
    <property type="entry name" value="OSMOSENSING HISTIDINE PROTEIN KINASE SLN1"/>
    <property type="match status" value="1"/>
</dbReference>
<keyword evidence="5 12" id="KW-0597">Phosphoprotein</keyword>
<dbReference type="Gene3D" id="2.60.40.2380">
    <property type="match status" value="1"/>
</dbReference>
<dbReference type="InterPro" id="IPR003594">
    <property type="entry name" value="HATPase_dom"/>
</dbReference>
<feature type="transmembrane region" description="Helical" evidence="14">
    <location>
        <begin position="315"/>
        <end position="334"/>
    </location>
</feature>
<dbReference type="CDD" id="cd00082">
    <property type="entry name" value="HisKA"/>
    <property type="match status" value="2"/>
</dbReference>
<evidence type="ECO:0000256" key="4">
    <source>
        <dbReference type="ARBA" id="ARBA00012438"/>
    </source>
</evidence>
<dbReference type="GO" id="GO:0000155">
    <property type="term" value="F:phosphorelay sensor kinase activity"/>
    <property type="evidence" value="ECO:0007669"/>
    <property type="project" value="InterPro"/>
</dbReference>
<dbReference type="GO" id="GO:0005886">
    <property type="term" value="C:plasma membrane"/>
    <property type="evidence" value="ECO:0007669"/>
    <property type="project" value="UniProtKB-SubCell"/>
</dbReference>
<name>A0A1D7QS06_9BACI</name>
<dbReference type="PANTHER" id="PTHR43047">
    <property type="entry name" value="TWO-COMPONENT HISTIDINE PROTEIN KINASE"/>
    <property type="match status" value="1"/>
</dbReference>
<feature type="coiled-coil region" evidence="13">
    <location>
        <begin position="398"/>
        <end position="425"/>
    </location>
</feature>
<dbReference type="PROSITE" id="PS50110">
    <property type="entry name" value="RESPONSE_REGULATORY"/>
    <property type="match status" value="1"/>
</dbReference>
<dbReference type="CDD" id="cd17574">
    <property type="entry name" value="REC_OmpR"/>
    <property type="match status" value="1"/>
</dbReference>
<dbReference type="InterPro" id="IPR036097">
    <property type="entry name" value="HisK_dim/P_sf"/>
</dbReference>
<dbReference type="Pfam" id="PF00072">
    <property type="entry name" value="Response_reg"/>
    <property type="match status" value="1"/>
</dbReference>
<dbReference type="Pfam" id="PF07696">
    <property type="entry name" value="7TMR-DISMED2"/>
    <property type="match status" value="1"/>
</dbReference>
<dbReference type="Pfam" id="PF00512">
    <property type="entry name" value="HisKA"/>
    <property type="match status" value="2"/>
</dbReference>
<keyword evidence="6" id="KW-0808">Transferase</keyword>
<feature type="transmembrane region" description="Helical" evidence="14">
    <location>
        <begin position="224"/>
        <end position="250"/>
    </location>
</feature>
<dbReference type="InterPro" id="IPR004358">
    <property type="entry name" value="Sig_transdc_His_kin-like_C"/>
</dbReference>
<evidence type="ECO:0000256" key="12">
    <source>
        <dbReference type="PROSITE-ProRule" id="PRU00169"/>
    </source>
</evidence>
<keyword evidence="8" id="KW-0418">Kinase</keyword>
<evidence type="ECO:0000256" key="11">
    <source>
        <dbReference type="ARBA" id="ARBA00074306"/>
    </source>
</evidence>
<evidence type="ECO:0000256" key="10">
    <source>
        <dbReference type="ARBA" id="ARBA00023012"/>
    </source>
</evidence>
<evidence type="ECO:0000259" key="15">
    <source>
        <dbReference type="PROSITE" id="PS50109"/>
    </source>
</evidence>
<dbReference type="SUPFAM" id="SSF55874">
    <property type="entry name" value="ATPase domain of HSP90 chaperone/DNA topoisomerase II/histidine kinase"/>
    <property type="match status" value="2"/>
</dbReference>
<keyword evidence="18" id="KW-1185">Reference proteome</keyword>
<evidence type="ECO:0000313" key="17">
    <source>
        <dbReference type="EMBL" id="AOM81763.1"/>
    </source>
</evidence>
<dbReference type="GO" id="GO:0009927">
    <property type="term" value="F:histidine phosphotransfer kinase activity"/>
    <property type="evidence" value="ECO:0007669"/>
    <property type="project" value="TreeGrafter"/>
</dbReference>
<dbReference type="InterPro" id="IPR005467">
    <property type="entry name" value="His_kinase_dom"/>
</dbReference>
<dbReference type="SMART" id="SM00388">
    <property type="entry name" value="HisKA"/>
    <property type="match status" value="2"/>
</dbReference>
<dbReference type="PRINTS" id="PR00344">
    <property type="entry name" value="BCTRLSENSOR"/>
</dbReference>
<proteinExistence type="inferred from homology"/>
<evidence type="ECO:0000256" key="1">
    <source>
        <dbReference type="ARBA" id="ARBA00000085"/>
    </source>
</evidence>
<dbReference type="InterPro" id="IPR011622">
    <property type="entry name" value="7TMR_DISM_rcpt_extracell_dom2"/>
</dbReference>
<feature type="transmembrane region" description="Helical" evidence="14">
    <location>
        <begin position="195"/>
        <end position="217"/>
    </location>
</feature>
<dbReference type="SMART" id="SM00387">
    <property type="entry name" value="HATPase_c"/>
    <property type="match status" value="2"/>
</dbReference>
<dbReference type="KEGG" id="bbev:BBEV_0369"/>
<dbReference type="SUPFAM" id="SSF52172">
    <property type="entry name" value="CheY-like"/>
    <property type="match status" value="1"/>
</dbReference>
<feature type="modified residue" description="4-aspartylphosphate" evidence="12">
    <location>
        <position position="736"/>
    </location>
</feature>
<evidence type="ECO:0000256" key="13">
    <source>
        <dbReference type="SAM" id="Coils"/>
    </source>
</evidence>
<dbReference type="PROSITE" id="PS50109">
    <property type="entry name" value="HIS_KIN"/>
    <property type="match status" value="2"/>
</dbReference>
<evidence type="ECO:0000256" key="8">
    <source>
        <dbReference type="ARBA" id="ARBA00022777"/>
    </source>
</evidence>
<dbReference type="CDD" id="cd00075">
    <property type="entry name" value="HATPase"/>
    <property type="match status" value="1"/>
</dbReference>
<dbReference type="EC" id="2.7.13.3" evidence="4"/>
<reference evidence="17 18" key="1">
    <citation type="submission" date="2015-08" db="EMBL/GenBank/DDBJ databases">
        <title>The complete genome sequence of Bacillus beveridgei MLTeJB.</title>
        <authorList>
            <person name="Hanson T.E."/>
            <person name="Mesa C."/>
            <person name="Basesman S.M."/>
            <person name="Oremland R.S."/>
        </authorList>
    </citation>
    <scope>NUCLEOTIDE SEQUENCE [LARGE SCALE GENOMIC DNA]</scope>
    <source>
        <strain evidence="17 18">MLTeJB</strain>
    </source>
</reference>
<dbReference type="Proteomes" id="UP000094463">
    <property type="component" value="Chromosome"/>
</dbReference>
<comment type="subcellular location">
    <subcellularLocation>
        <location evidence="2">Cell membrane</location>
        <topology evidence="2">Multi-pass membrane protein</topology>
    </subcellularLocation>
</comment>
<sequence length="1088" mass="122773">MQSFLKKSWWWLLFVLLISVLIWFPVYSPDAEERIQLDPDLTSTSLYPGIEMIKDREMTLQIEEVASAEFQKQFFTGEPVEQRPGFFDSVTWLRFELDNQSDQSEWLLEFAFPLIYELDIYQDRDSGYEVIAETGAVGFPFDDREMNHRHFVFELDIAPGESETFFVRAKGSGDLHPPINLWHPDSFMERTQVELIILGIFYGVVSGMIVYNLFLYVSLKIKSYLYYVLAMTCTLMGKLSINGIGFQYLWPDYPGWNQISTPFWVGLGSIFILMFTRSFLDADEHTPGFRKVSYGLIGWNTAVIVMLFISTTAALTMMIAGALATFVAVLTVAFQCFRKGVRQARFFLLGWMIFLTGVAITMLERAVVIPFSLFADYAGQGAMTIEVVVLSFALADKISLIRKEKEEAEAQARESQEMAMENLKQADILKNEFLAVTSHELRTPLFGMIGMAESLRDGAAGEPTENMKEQLETIVASGNRLAHLVNDILDFSKLKYDSLDLAVKPVEVKGVMDIVVTVTRPLLKNKPVALTTAIPADLPMVYADPNRLQQILYNLVGNAIKYTDEGEIVLSASQRGEVVMISVTDTGRGMKQEEVDYIFDPFYQAETEFGAQMSGTGIGLSVTKKLVDLHKGTLFAETIPGEGSTFTFSLPVHEQQQETDDLLQTQPALKEGYAEKKVFVHRSGKSRILVADDEAVNLQVLTNQLSLEGYDVLIASTGQEVLDILDEQKVDLIIMDLMMPGLSGYEVCGEIRKTYSLIDLPVLMLTAKSGLSDKVVSFEAGANDYLVKPCDKLELISRVRTLIRIRSMNEELKSLNELLEKKVEERTEALKDVNEDLLQANEDLMDAQEMRKQLLSSIAHELGTPVAIIHSYMQSLQAGLIALDDTYYHEQVAKKIQVLNRLINDLYDLSKLEKGQAAMEKDDHVLYDWLSQVEETCRFEVEQHDRLFTGLQWVFLEKEAKSWCCHVDVNRMDQVFSNLVRNSAKYTSEEDGEIGIHALIDHEEKTVVVAVKDNGSGIDEHDVPHMFERFYRGKDSHGSHPDGSGLGLAIVKQVVENHDGDVRVESQLGEGAVFFVKLPLRRIEKTET</sequence>
<keyword evidence="14" id="KW-0812">Transmembrane</keyword>
<dbReference type="InterPro" id="IPR003661">
    <property type="entry name" value="HisK_dim/P_dom"/>
</dbReference>